<gene>
    <name evidence="2" type="ORF">ATOP_18540</name>
</gene>
<dbReference type="RefSeq" id="WP_135978524.1">
    <property type="nucleotide sequence ID" value="NZ_BQKC01000002.1"/>
</dbReference>
<dbReference type="SUPFAM" id="SSF47413">
    <property type="entry name" value="lambda repressor-like DNA-binding domains"/>
    <property type="match status" value="1"/>
</dbReference>
<dbReference type="EMBL" id="BQKC01000002">
    <property type="protein sequence ID" value="GJM56199.1"/>
    <property type="molecule type" value="Genomic_DNA"/>
</dbReference>
<protein>
    <recommendedName>
        <fullName evidence="1">HTH cro/C1-type domain-containing protein</fullName>
    </recommendedName>
</protein>
<keyword evidence="3" id="KW-1185">Reference proteome</keyword>
<proteinExistence type="predicted"/>
<dbReference type="Proteomes" id="UP001055025">
    <property type="component" value="Unassembled WGS sequence"/>
</dbReference>
<name>A0AAV5B7A6_9ACTN</name>
<evidence type="ECO:0000313" key="2">
    <source>
        <dbReference type="EMBL" id="GJM56199.1"/>
    </source>
</evidence>
<sequence length="273" mass="29117">MAETIMRKRGTRGLWITPREARSLLVPVIIGDVDAAAVWTGTERVHILSAVIDGNDDAHSMGALRSLCRAYGLPLPVADGAPSARACLFAERLAFCMDALSLDKSEVVQRTGFTPQAVDSWLTASRQSPWTSSMNRMAKTLGVPPKDLYESKTPSQRLVKDIVKRAMRASGHTVMSLADRCGTAPATMNALIDGRCPVPLGTLDSISGVLGVAPSAMCEGMRDVSGEIEQAVAVLSSHARHLTGSQANRLADAMDTWYRVNDVSVVSLVGTGL</sequence>
<organism evidence="2 3">
    <name type="scientific">Granulimonas faecalis</name>
    <dbReference type="NCBI Taxonomy" id="2894155"/>
    <lineage>
        <taxon>Bacteria</taxon>
        <taxon>Bacillati</taxon>
        <taxon>Actinomycetota</taxon>
        <taxon>Coriobacteriia</taxon>
        <taxon>Coriobacteriales</taxon>
        <taxon>Kribbibacteriaceae</taxon>
        <taxon>Granulimonas</taxon>
    </lineage>
</organism>
<dbReference type="AlphaFoldDB" id="A0AAV5B7A6"/>
<dbReference type="Gene3D" id="1.10.260.40">
    <property type="entry name" value="lambda repressor-like DNA-binding domains"/>
    <property type="match status" value="1"/>
</dbReference>
<evidence type="ECO:0000259" key="1">
    <source>
        <dbReference type="SMART" id="SM00530"/>
    </source>
</evidence>
<feature type="domain" description="HTH cro/C1-type" evidence="1">
    <location>
        <begin position="162"/>
        <end position="217"/>
    </location>
</feature>
<accession>A0AAV5B7A6</accession>
<dbReference type="CDD" id="cd00093">
    <property type="entry name" value="HTH_XRE"/>
    <property type="match status" value="1"/>
</dbReference>
<evidence type="ECO:0000313" key="3">
    <source>
        <dbReference type="Proteomes" id="UP001055025"/>
    </source>
</evidence>
<dbReference type="InterPro" id="IPR001387">
    <property type="entry name" value="Cro/C1-type_HTH"/>
</dbReference>
<dbReference type="GO" id="GO:0003677">
    <property type="term" value="F:DNA binding"/>
    <property type="evidence" value="ECO:0007669"/>
    <property type="project" value="InterPro"/>
</dbReference>
<feature type="domain" description="HTH cro/C1-type" evidence="1">
    <location>
        <begin position="92"/>
        <end position="148"/>
    </location>
</feature>
<comment type="caution">
    <text evidence="2">The sequence shown here is derived from an EMBL/GenBank/DDBJ whole genome shotgun (WGS) entry which is preliminary data.</text>
</comment>
<dbReference type="SMART" id="SM00530">
    <property type="entry name" value="HTH_XRE"/>
    <property type="match status" value="2"/>
</dbReference>
<dbReference type="InterPro" id="IPR010982">
    <property type="entry name" value="Lambda_DNA-bd_dom_sf"/>
</dbReference>
<reference evidence="2" key="1">
    <citation type="journal article" date="2022" name="Int. J. Syst. Evol. Microbiol.">
        <title>Granulimonas faecalis gen. nov., sp. nov., and Leptogranulimonas caecicola gen. nov., sp. nov., novel lactate-producing Atopobiaceae bacteria isolated from mouse intestines, and an emended description of the family Atopobiaceae.</title>
        <authorList>
            <person name="Morinaga K."/>
            <person name="Kusada H."/>
            <person name="Sakamoto S."/>
            <person name="Murakami T."/>
            <person name="Toyoda A."/>
            <person name="Mori H."/>
            <person name="Meng X.Y."/>
            <person name="Takashino M."/>
            <person name="Murotomi K."/>
            <person name="Tamaki H."/>
        </authorList>
    </citation>
    <scope>NUCLEOTIDE SEQUENCE</scope>
    <source>
        <strain evidence="2">OPF53</strain>
    </source>
</reference>